<dbReference type="Pfam" id="PF07098">
    <property type="entry name" value="DUF1360"/>
    <property type="match status" value="1"/>
</dbReference>
<name>A0A5Q2RHM8_9ACTN</name>
<keyword evidence="1" id="KW-0472">Membrane</keyword>
<keyword evidence="3" id="KW-1185">Reference proteome</keyword>
<accession>A0A5Q2RHM8</accession>
<dbReference type="Proteomes" id="UP000334019">
    <property type="component" value="Chromosome"/>
</dbReference>
<keyword evidence="1" id="KW-0812">Transmembrane</keyword>
<dbReference type="InterPro" id="IPR010773">
    <property type="entry name" value="Mycophage_PG1_Gp7"/>
</dbReference>
<dbReference type="AlphaFoldDB" id="A0A5Q2RHM8"/>
<evidence type="ECO:0000313" key="3">
    <source>
        <dbReference type="Proteomes" id="UP000334019"/>
    </source>
</evidence>
<dbReference type="EMBL" id="CP045851">
    <property type="protein sequence ID" value="QGG93826.1"/>
    <property type="molecule type" value="Genomic_DNA"/>
</dbReference>
<proteinExistence type="predicted"/>
<evidence type="ECO:0000256" key="1">
    <source>
        <dbReference type="SAM" id="Phobius"/>
    </source>
</evidence>
<organism evidence="2 3">
    <name type="scientific">Actinomarinicola tropica</name>
    <dbReference type="NCBI Taxonomy" id="2789776"/>
    <lineage>
        <taxon>Bacteria</taxon>
        <taxon>Bacillati</taxon>
        <taxon>Actinomycetota</taxon>
        <taxon>Acidimicrobiia</taxon>
        <taxon>Acidimicrobiales</taxon>
        <taxon>Iamiaceae</taxon>
        <taxon>Actinomarinicola</taxon>
    </lineage>
</organism>
<keyword evidence="1" id="KW-1133">Transmembrane helix</keyword>
<dbReference type="RefSeq" id="WP_153757932.1">
    <property type="nucleotide sequence ID" value="NZ_CP045851.1"/>
</dbReference>
<gene>
    <name evidence="2" type="ORF">GH723_01145</name>
</gene>
<reference evidence="2 3" key="1">
    <citation type="submission" date="2019-11" db="EMBL/GenBank/DDBJ databases">
        <authorList>
            <person name="He Y."/>
        </authorList>
    </citation>
    <scope>NUCLEOTIDE SEQUENCE [LARGE SCALE GENOMIC DNA]</scope>
    <source>
        <strain evidence="2 3">SCSIO 58843</strain>
    </source>
</reference>
<protein>
    <submittedName>
        <fullName evidence="2">DUF1360 domain-containing protein</fullName>
    </submittedName>
</protein>
<sequence>MDAPTDTDPEPPTSGHRHLGAYSATLLTYGASVAALVLVGVRRGRRPPEVRPFDLLLHGLATFKVARALTKDAVTSPLRAPVTHFEGQADTPGELVETPRYRSGVRRAAGELATCPFCAAQWVGTGFAAGMVLAPQATRLAMNTMAAVAVSDFVQFAYVAADKRV</sequence>
<dbReference type="KEGG" id="atq:GH723_01145"/>
<evidence type="ECO:0000313" key="2">
    <source>
        <dbReference type="EMBL" id="QGG93826.1"/>
    </source>
</evidence>
<feature type="transmembrane region" description="Helical" evidence="1">
    <location>
        <begin position="20"/>
        <end position="41"/>
    </location>
</feature>